<dbReference type="InterPro" id="IPR042088">
    <property type="entry name" value="OligoPept_F_C"/>
</dbReference>
<comment type="caution">
    <text evidence="9">The sequence shown here is derived from an EMBL/GenBank/DDBJ whole genome shotgun (WGS) entry which is preliminary data.</text>
</comment>
<dbReference type="PANTHER" id="PTHR11804:SF5">
    <property type="entry name" value="OLIGOENDOPEPTIDASE F"/>
    <property type="match status" value="1"/>
</dbReference>
<keyword evidence="4 6" id="KW-0862">Zinc</keyword>
<dbReference type="InterPro" id="IPR013647">
    <property type="entry name" value="OligopepF_N_dom"/>
</dbReference>
<keyword evidence="1 6" id="KW-0645">Protease</keyword>
<evidence type="ECO:0000256" key="2">
    <source>
        <dbReference type="ARBA" id="ARBA00022723"/>
    </source>
</evidence>
<keyword evidence="3 6" id="KW-0378">Hydrolase</keyword>
<dbReference type="InterPro" id="IPR001567">
    <property type="entry name" value="Pept_M3A_M3B_dom"/>
</dbReference>
<dbReference type="InterPro" id="IPR011977">
    <property type="entry name" value="Pept_M3B_clade3"/>
</dbReference>
<dbReference type="CDD" id="cd09610">
    <property type="entry name" value="M3B_PepF"/>
    <property type="match status" value="1"/>
</dbReference>
<dbReference type="EMBL" id="JBGUAW010000002">
    <property type="protein sequence ID" value="MFA9459730.1"/>
    <property type="molecule type" value="Genomic_DNA"/>
</dbReference>
<dbReference type="Gene3D" id="1.20.140.70">
    <property type="entry name" value="Oligopeptidase f, N-terminal domain"/>
    <property type="match status" value="1"/>
</dbReference>
<dbReference type="EC" id="3.4.-.-" evidence="9"/>
<evidence type="ECO:0000256" key="5">
    <source>
        <dbReference type="ARBA" id="ARBA00023049"/>
    </source>
</evidence>
<comment type="similarity">
    <text evidence="6">Belongs to the peptidase M3 family.</text>
</comment>
<evidence type="ECO:0000259" key="8">
    <source>
        <dbReference type="Pfam" id="PF08439"/>
    </source>
</evidence>
<reference evidence="9 10" key="1">
    <citation type="submission" date="2024-08" db="EMBL/GenBank/DDBJ databases">
        <title>Whole-genome sequencing of halo(alkali)philic microorganisms from hypersaline lakes.</title>
        <authorList>
            <person name="Sorokin D.Y."/>
            <person name="Merkel A.Y."/>
            <person name="Messina E."/>
            <person name="Yakimov M."/>
        </authorList>
    </citation>
    <scope>NUCLEOTIDE SEQUENCE [LARGE SCALE GENOMIC DNA]</scope>
    <source>
        <strain evidence="9 10">Cl-TMA</strain>
    </source>
</reference>
<evidence type="ECO:0000313" key="9">
    <source>
        <dbReference type="EMBL" id="MFA9459730.1"/>
    </source>
</evidence>
<keyword evidence="2 6" id="KW-0479">Metal-binding</keyword>
<keyword evidence="5 6" id="KW-0482">Metalloprotease</keyword>
<dbReference type="Pfam" id="PF01432">
    <property type="entry name" value="Peptidase_M3"/>
    <property type="match status" value="1"/>
</dbReference>
<feature type="domain" description="Peptidase M3A/M3B catalytic" evidence="7">
    <location>
        <begin position="330"/>
        <end position="573"/>
    </location>
</feature>
<proteinExistence type="inferred from homology"/>
<accession>A0ABV4TQX5</accession>
<keyword evidence="10" id="KW-1185">Reference proteome</keyword>
<sequence length="596" mass="67194">MTTDVHAVRWDLSDLYTGPDDPAIQQDLDAAEAEAEAFRATYHGRVAELAAEELAEAVARLEALEQRLARPAVYIQLLHTVRTDDPEVGALLTRVEERATAIGNQVLFFQLEWQGVDDERAASLLTDASLAGYRHFLETTRQYRPYRLSEPEERILAEKQLTSRSAWNRLFDETFARLRFEVDGERLSEEEVLSRLKREDRETRRAAAAGFTAGLQAQLPLLTHVFNTVLSDKSIEDRLRGYPHWLTERNLDNEASDAMVEALVGRVTDRYDLVARYYRLKARLLGLDTLHDYDRYAPLPGTQRTVSWDEARETVLGAFGGFSPRMREIAEEFFARGWIDAPVVDGKQGGAFSHPATPDVHPYVLVNFTGTPSDVMTLAHELGHGVHQYLAREQGFFNADTPLTTAETASVFGEMLAFEHLMGQEGDERARLGLLCNKLEEMFATVFRQVAMNRFEHAAHTARREEGELSAERLGALWMETQRPMFGDSVVLTEDYRAWWSYIPHFLHVPGYVYAYAFGELLTLALYESYREQGADFVPRYMELLAAGGSDSPEALVGRLGLDLSDPGFWDRGLTVLDSMVARAERLADSVGTLTG</sequence>
<dbReference type="SUPFAM" id="SSF55486">
    <property type="entry name" value="Metalloproteases ('zincins'), catalytic domain"/>
    <property type="match status" value="1"/>
</dbReference>
<dbReference type="RefSeq" id="WP_373654518.1">
    <property type="nucleotide sequence ID" value="NZ_JBGUAW010000002.1"/>
</dbReference>
<feature type="domain" description="Oligopeptidase F N-terminal" evidence="8">
    <location>
        <begin position="112"/>
        <end position="180"/>
    </location>
</feature>
<evidence type="ECO:0000259" key="7">
    <source>
        <dbReference type="Pfam" id="PF01432"/>
    </source>
</evidence>
<comment type="cofactor">
    <cofactor evidence="6">
        <name>Zn(2+)</name>
        <dbReference type="ChEBI" id="CHEBI:29105"/>
    </cofactor>
    <text evidence="6">Binds 1 zinc ion.</text>
</comment>
<evidence type="ECO:0000256" key="4">
    <source>
        <dbReference type="ARBA" id="ARBA00022833"/>
    </source>
</evidence>
<evidence type="ECO:0000313" key="10">
    <source>
        <dbReference type="Proteomes" id="UP001575181"/>
    </source>
</evidence>
<dbReference type="NCBIfam" id="TIGR02290">
    <property type="entry name" value="M3_fam_3"/>
    <property type="match status" value="1"/>
</dbReference>
<evidence type="ECO:0000256" key="3">
    <source>
        <dbReference type="ARBA" id="ARBA00022801"/>
    </source>
</evidence>
<dbReference type="Pfam" id="PF08439">
    <property type="entry name" value="Peptidase_M3_N"/>
    <property type="match status" value="1"/>
</dbReference>
<dbReference type="Proteomes" id="UP001575181">
    <property type="component" value="Unassembled WGS sequence"/>
</dbReference>
<evidence type="ECO:0000256" key="6">
    <source>
        <dbReference type="RuleBase" id="RU003435"/>
    </source>
</evidence>
<gene>
    <name evidence="9" type="ORF">ACERLL_02685</name>
</gene>
<dbReference type="InterPro" id="IPR045090">
    <property type="entry name" value="Pept_M3A_M3B"/>
</dbReference>
<name>A0ABV4TQX5_9GAMM</name>
<dbReference type="Gene3D" id="1.10.1370.20">
    <property type="entry name" value="Oligoendopeptidase f, C-terminal domain"/>
    <property type="match status" value="1"/>
</dbReference>
<protein>
    <submittedName>
        <fullName evidence="9">M3 family oligoendopeptidase</fullName>
        <ecNumber evidence="9">3.4.-.-</ecNumber>
    </submittedName>
</protein>
<evidence type="ECO:0000256" key="1">
    <source>
        <dbReference type="ARBA" id="ARBA00022670"/>
    </source>
</evidence>
<dbReference type="GO" id="GO:0016787">
    <property type="term" value="F:hydrolase activity"/>
    <property type="evidence" value="ECO:0007669"/>
    <property type="project" value="UniProtKB-KW"/>
</dbReference>
<dbReference type="PANTHER" id="PTHR11804">
    <property type="entry name" value="PROTEASE M3 THIMET OLIGOPEPTIDASE-RELATED"/>
    <property type="match status" value="1"/>
</dbReference>
<organism evidence="9 10">
    <name type="scientific">Thiohalorhabdus methylotrophus</name>
    <dbReference type="NCBI Taxonomy" id="3242694"/>
    <lineage>
        <taxon>Bacteria</taxon>
        <taxon>Pseudomonadati</taxon>
        <taxon>Pseudomonadota</taxon>
        <taxon>Gammaproteobacteria</taxon>
        <taxon>Thiohalorhabdales</taxon>
        <taxon>Thiohalorhabdaceae</taxon>
        <taxon>Thiohalorhabdus</taxon>
    </lineage>
</organism>